<dbReference type="Proteomes" id="UP000266328">
    <property type="component" value="Unassembled WGS sequence"/>
</dbReference>
<dbReference type="SUPFAM" id="SSF53098">
    <property type="entry name" value="Ribonuclease H-like"/>
    <property type="match status" value="1"/>
</dbReference>
<dbReference type="GO" id="GO:0015074">
    <property type="term" value="P:DNA integration"/>
    <property type="evidence" value="ECO:0007669"/>
    <property type="project" value="InterPro"/>
</dbReference>
<evidence type="ECO:0000313" key="3">
    <source>
        <dbReference type="Proteomes" id="UP000266328"/>
    </source>
</evidence>
<accession>A0A398D084</accession>
<feature type="domain" description="Integrase catalytic" evidence="1">
    <location>
        <begin position="44"/>
        <end position="224"/>
    </location>
</feature>
<name>A0A398D084_9BACT</name>
<sequence>MIPATCDRLLQDVRTKEGPWEHPHPRPGMLLLRQVLVKTAAKWDPPQPGFVAVDLVTHEGSVAGGEYACTLDVTDVVTGWTETRAVRNKSQEYVFATLRGIRGDLPFPLLGIHSDNGSEFMNGHLIHTCHQQHITKARSRPYRKNDNCFVEQKNWSIVRKTVWYLRYDTEKEVGLMNKICQSLRLFTNFFLPVMQLTHKTRQGAKVTRSYDAPCSPYERVLVSPCITKEAKEALRAQYQHLDPVAFHDTFLEDERH</sequence>
<dbReference type="AlphaFoldDB" id="A0A398D084"/>
<proteinExistence type="predicted"/>
<dbReference type="EMBL" id="QXIS01000035">
    <property type="protein sequence ID" value="RIE05527.1"/>
    <property type="molecule type" value="Genomic_DNA"/>
</dbReference>
<comment type="caution">
    <text evidence="2">The sequence shown here is derived from an EMBL/GenBank/DDBJ whole genome shotgun (WGS) entry which is preliminary data.</text>
</comment>
<dbReference type="InterPro" id="IPR001584">
    <property type="entry name" value="Integrase_cat-core"/>
</dbReference>
<reference evidence="2 3" key="1">
    <citation type="submission" date="2018-09" db="EMBL/GenBank/DDBJ databases">
        <title>Discovery and Ecogenomic Context for Candidatus Cryosericales, a Global Caldiserica Order Active in Thawing Permafrost.</title>
        <authorList>
            <person name="Martinez M.A."/>
            <person name="Woodcroft B.J."/>
            <person name="Ignacio Espinoza J.C."/>
            <person name="Zayed A."/>
            <person name="Singleton C.M."/>
            <person name="Boyd J."/>
            <person name="Li Y.-F."/>
            <person name="Purvine S."/>
            <person name="Maughan H."/>
            <person name="Hodgkins S.B."/>
            <person name="Anderson D."/>
            <person name="Sederholm M."/>
            <person name="Temperton B."/>
            <person name="Saleska S.R."/>
            <person name="Tyson G.W."/>
            <person name="Rich V.I."/>
        </authorList>
    </citation>
    <scope>NUCLEOTIDE SEQUENCE [LARGE SCALE GENOMIC DNA]</scope>
    <source>
        <strain evidence="2 3">SMC7</strain>
    </source>
</reference>
<dbReference type="PROSITE" id="PS50994">
    <property type="entry name" value="INTEGRASE"/>
    <property type="match status" value="1"/>
</dbReference>
<protein>
    <submittedName>
        <fullName evidence="2">Transposase</fullName>
    </submittedName>
</protein>
<evidence type="ECO:0000259" key="1">
    <source>
        <dbReference type="PROSITE" id="PS50994"/>
    </source>
</evidence>
<gene>
    <name evidence="2" type="ORF">SMC7_06880</name>
</gene>
<keyword evidence="3" id="KW-1185">Reference proteome</keyword>
<dbReference type="Gene3D" id="3.30.420.10">
    <property type="entry name" value="Ribonuclease H-like superfamily/Ribonuclease H"/>
    <property type="match status" value="1"/>
</dbReference>
<evidence type="ECO:0000313" key="2">
    <source>
        <dbReference type="EMBL" id="RIE05527.1"/>
    </source>
</evidence>
<organism evidence="2 3">
    <name type="scientific">Candidatus Cryosericum terrychapinii</name>
    <dbReference type="NCBI Taxonomy" id="2290919"/>
    <lineage>
        <taxon>Bacteria</taxon>
        <taxon>Pseudomonadati</taxon>
        <taxon>Caldisericota/Cryosericota group</taxon>
        <taxon>Candidatus Cryosericota</taxon>
        <taxon>Candidatus Cryosericia</taxon>
        <taxon>Candidatus Cryosericales</taxon>
        <taxon>Candidatus Cryosericaceae</taxon>
        <taxon>Candidatus Cryosericum</taxon>
    </lineage>
</organism>
<dbReference type="GO" id="GO:0003676">
    <property type="term" value="F:nucleic acid binding"/>
    <property type="evidence" value="ECO:0007669"/>
    <property type="project" value="InterPro"/>
</dbReference>
<dbReference type="OrthoDB" id="2370461at2"/>
<dbReference type="InterPro" id="IPR036397">
    <property type="entry name" value="RNaseH_sf"/>
</dbReference>
<dbReference type="InterPro" id="IPR012337">
    <property type="entry name" value="RNaseH-like_sf"/>
</dbReference>